<dbReference type="KEGG" id="vvu:VV1_3184"/>
<dbReference type="InterPro" id="IPR046909">
    <property type="entry name" value="cREC_REC"/>
</dbReference>
<dbReference type="AlphaFoldDB" id="A0A3Q0L778"/>
<evidence type="ECO:0000313" key="3">
    <source>
        <dbReference type="Proteomes" id="UP000002275"/>
    </source>
</evidence>
<proteinExistence type="predicted"/>
<organism evidence="2 3">
    <name type="scientific">Vibrio vulnificus (strain CMCP6)</name>
    <dbReference type="NCBI Taxonomy" id="216895"/>
    <lineage>
        <taxon>Bacteria</taxon>
        <taxon>Pseudomonadati</taxon>
        <taxon>Pseudomonadota</taxon>
        <taxon>Gammaproteobacteria</taxon>
        <taxon>Vibrionales</taxon>
        <taxon>Vibrionaceae</taxon>
        <taxon>Vibrio</taxon>
    </lineage>
</organism>
<name>A0A3Q0L778_VIBVU</name>
<reference evidence="3" key="1">
    <citation type="submission" date="2002-12" db="EMBL/GenBank/DDBJ databases">
        <title>Complete genome sequence of Vibrio vulnificus CMCP6.</title>
        <authorList>
            <person name="Rhee J.H."/>
            <person name="Kim S.Y."/>
            <person name="Chung S.S."/>
            <person name="Kim J.J."/>
            <person name="Moon Y.H."/>
            <person name="Jeong H."/>
            <person name="Choy H.E."/>
        </authorList>
    </citation>
    <scope>NUCLEOTIDE SEQUENCE [LARGE SCALE GENOMIC DNA]</scope>
    <source>
        <strain evidence="3">CMCP6</strain>
    </source>
</reference>
<dbReference type="EMBL" id="AE016795">
    <property type="protein sequence ID" value="AAO11499.1"/>
    <property type="molecule type" value="Genomic_DNA"/>
</dbReference>
<dbReference type="RefSeq" id="WP_011080979.1">
    <property type="nucleotide sequence ID" value="NC_004459.3"/>
</dbReference>
<accession>A0A3Q0L778</accession>
<dbReference type="Proteomes" id="UP000002275">
    <property type="component" value="Chromosome I"/>
</dbReference>
<evidence type="ECO:0000313" key="2">
    <source>
        <dbReference type="EMBL" id="AAO11499.1"/>
    </source>
</evidence>
<gene>
    <name evidence="2" type="ordered locus">VV1_3184</name>
</gene>
<dbReference type="Pfam" id="PF20274">
    <property type="entry name" value="cREC_REC"/>
    <property type="match status" value="1"/>
</dbReference>
<evidence type="ECO:0000259" key="1">
    <source>
        <dbReference type="Pfam" id="PF20274"/>
    </source>
</evidence>
<protein>
    <recommendedName>
        <fullName evidence="1">Cyclic-phosphate processing Receiver domain-containing protein</fullName>
    </recommendedName>
</protein>
<feature type="domain" description="Cyclic-phosphate processing Receiver" evidence="1">
    <location>
        <begin position="1"/>
        <end position="61"/>
    </location>
</feature>
<sequence>MKVYLDDARPTPDGWHRVYRPEEAIVLLKQGTVSEISLDQDLGDHEHGTGYDVLLWIEEAAVT</sequence>
<reference evidence="2 3" key="3">
    <citation type="journal article" date="2011" name="Mol. Syst. Biol.">
        <title>Integrative genome-scale metabolic analysis of Vibrio vulnificus for drug targeting and discovery.</title>
        <authorList>
            <person name="Kim H.U."/>
            <person name="Kim S.Y."/>
            <person name="Jeong H."/>
            <person name="Kim T.Y."/>
            <person name="Kim J.J."/>
            <person name="Choy H.E."/>
            <person name="Yi K.Y."/>
            <person name="Rhee J.H."/>
            <person name="Lee S.Y."/>
        </authorList>
    </citation>
    <scope>NUCLEOTIDE SEQUENCE [LARGE SCALE GENOMIC DNA]</scope>
    <source>
        <strain evidence="2 3">CMCP6</strain>
    </source>
</reference>
<reference evidence="2 3" key="2">
    <citation type="journal article" date="2003" name="Infect. Immun.">
        <title>Characterization and pathogenic significance of Vibrio vulnificus antigens preferentially expressed in septicemic patients.</title>
        <authorList>
            <person name="Kim Y.R."/>
            <person name="Lee S.E."/>
            <person name="Kim C.M."/>
            <person name="Kim S.Y."/>
            <person name="Shin E.K."/>
            <person name="Shin D.H."/>
            <person name="Chung S.S."/>
            <person name="Choy H.E."/>
            <person name="Progulske-Fox A."/>
            <person name="Hillman J.D."/>
            <person name="Handfield M."/>
            <person name="Rhee J.H."/>
        </authorList>
    </citation>
    <scope>NUCLEOTIDE SEQUENCE [LARGE SCALE GENOMIC DNA]</scope>
    <source>
        <strain evidence="2 3">CMCP6</strain>
    </source>
</reference>